<feature type="compositionally biased region" description="Basic residues" evidence="1">
    <location>
        <begin position="1"/>
        <end position="22"/>
    </location>
</feature>
<evidence type="ECO:0000313" key="2">
    <source>
        <dbReference type="EMBL" id="SNQ51650.1"/>
    </source>
</evidence>
<sequence>MDPRHQRLPRRRRPVRRPRPGRVSRPDPDSCAPLPSLPACATCGHPLVAHGRRGCRADVSGLRCGCTHYTDPVPDASEEPPADDLPHRHPGPPAPGAP</sequence>
<evidence type="ECO:0000256" key="1">
    <source>
        <dbReference type="SAM" id="MobiDB-lite"/>
    </source>
</evidence>
<feature type="region of interest" description="Disordered" evidence="1">
    <location>
        <begin position="66"/>
        <end position="98"/>
    </location>
</feature>
<dbReference type="EMBL" id="FZMO01000545">
    <property type="protein sequence ID" value="SNQ51650.1"/>
    <property type="molecule type" value="Genomic_DNA"/>
</dbReference>
<dbReference type="AlphaFoldDB" id="A0A2I2L164"/>
<name>A0A2I2L164_9ACTN</name>
<feature type="region of interest" description="Disordered" evidence="1">
    <location>
        <begin position="1"/>
        <end position="35"/>
    </location>
</feature>
<protein>
    <submittedName>
        <fullName evidence="2">Uncharacterized protein</fullName>
    </submittedName>
</protein>
<gene>
    <name evidence="2" type="ORF">FRACA_780007</name>
</gene>
<reference evidence="2 3" key="1">
    <citation type="submission" date="2017-06" db="EMBL/GenBank/DDBJ databases">
        <authorList>
            <person name="Kim H.J."/>
            <person name="Triplett B.A."/>
        </authorList>
    </citation>
    <scope>NUCLEOTIDE SEQUENCE [LARGE SCALE GENOMIC DNA]</scope>
    <source>
        <strain evidence="2">FRACA_ARgP5</strain>
    </source>
</reference>
<organism evidence="2 3">
    <name type="scientific">Frankia canadensis</name>
    <dbReference type="NCBI Taxonomy" id="1836972"/>
    <lineage>
        <taxon>Bacteria</taxon>
        <taxon>Bacillati</taxon>
        <taxon>Actinomycetota</taxon>
        <taxon>Actinomycetes</taxon>
        <taxon>Frankiales</taxon>
        <taxon>Frankiaceae</taxon>
        <taxon>Frankia</taxon>
    </lineage>
</organism>
<proteinExistence type="predicted"/>
<evidence type="ECO:0000313" key="3">
    <source>
        <dbReference type="Proteomes" id="UP000234331"/>
    </source>
</evidence>
<keyword evidence="3" id="KW-1185">Reference proteome</keyword>
<dbReference type="Proteomes" id="UP000234331">
    <property type="component" value="Unassembled WGS sequence"/>
</dbReference>
<accession>A0A2I2L164</accession>